<dbReference type="GO" id="GO:0005886">
    <property type="term" value="C:plasma membrane"/>
    <property type="evidence" value="ECO:0007669"/>
    <property type="project" value="UniProtKB-SubCell"/>
</dbReference>
<dbReference type="OrthoDB" id="106589at2"/>
<evidence type="ECO:0000256" key="3">
    <source>
        <dbReference type="ARBA" id="ARBA00022448"/>
    </source>
</evidence>
<evidence type="ECO:0000256" key="2">
    <source>
        <dbReference type="ARBA" id="ARBA00008335"/>
    </source>
</evidence>
<dbReference type="PANTHER" id="PTHR43271:SF2">
    <property type="entry name" value="BLL2771 PROTEIN"/>
    <property type="match status" value="1"/>
</dbReference>
<keyword evidence="7 8" id="KW-0472">Membrane</keyword>
<feature type="transmembrane region" description="Helical" evidence="8">
    <location>
        <begin position="95"/>
        <end position="119"/>
    </location>
</feature>
<comment type="similarity">
    <text evidence="2">Belongs to the major facilitator superfamily.</text>
</comment>
<evidence type="ECO:0000313" key="10">
    <source>
        <dbReference type="EMBL" id="MPV38557.1"/>
    </source>
</evidence>
<feature type="domain" description="Major facilitator superfamily (MFS) profile" evidence="9">
    <location>
        <begin position="26"/>
        <end position="211"/>
    </location>
</feature>
<feature type="transmembrane region" description="Helical" evidence="8">
    <location>
        <begin position="178"/>
        <end position="199"/>
    </location>
</feature>
<evidence type="ECO:0000256" key="1">
    <source>
        <dbReference type="ARBA" id="ARBA00004651"/>
    </source>
</evidence>
<comment type="caution">
    <text evidence="10">The sequence shown here is derived from an EMBL/GenBank/DDBJ whole genome shotgun (WGS) entry which is preliminary data.</text>
</comment>
<dbReference type="SUPFAM" id="SSF103473">
    <property type="entry name" value="MFS general substrate transporter"/>
    <property type="match status" value="1"/>
</dbReference>
<keyword evidence="6 8" id="KW-1133">Transmembrane helix</keyword>
<comment type="subcellular location">
    <subcellularLocation>
        <location evidence="1">Cell membrane</location>
        <topology evidence="1">Multi-pass membrane protein</topology>
    </subcellularLocation>
</comment>
<gene>
    <name evidence="10" type="ORF">GB881_16185</name>
</gene>
<dbReference type="EMBL" id="WHPC01000088">
    <property type="protein sequence ID" value="MPV38557.1"/>
    <property type="molecule type" value="Genomic_DNA"/>
</dbReference>
<dbReference type="PROSITE" id="PS50850">
    <property type="entry name" value="MFS"/>
    <property type="match status" value="1"/>
</dbReference>
<dbReference type="Proteomes" id="UP000437709">
    <property type="component" value="Unassembled WGS sequence"/>
</dbReference>
<dbReference type="Pfam" id="PF07690">
    <property type="entry name" value="MFS_1"/>
    <property type="match status" value="1"/>
</dbReference>
<feature type="transmembrane region" description="Helical" evidence="8">
    <location>
        <begin position="59"/>
        <end position="83"/>
    </location>
</feature>
<dbReference type="InterPro" id="IPR020846">
    <property type="entry name" value="MFS_dom"/>
</dbReference>
<evidence type="ECO:0000256" key="5">
    <source>
        <dbReference type="ARBA" id="ARBA00022692"/>
    </source>
</evidence>
<dbReference type="InterPro" id="IPR036259">
    <property type="entry name" value="MFS_trans_sf"/>
</dbReference>
<dbReference type="GO" id="GO:0022857">
    <property type="term" value="F:transmembrane transporter activity"/>
    <property type="evidence" value="ECO:0007669"/>
    <property type="project" value="InterPro"/>
</dbReference>
<protein>
    <submittedName>
        <fullName evidence="10">MFS transporter</fullName>
    </submittedName>
</protein>
<evidence type="ECO:0000256" key="7">
    <source>
        <dbReference type="ARBA" id="ARBA00023136"/>
    </source>
</evidence>
<feature type="non-terminal residue" evidence="10">
    <location>
        <position position="211"/>
    </location>
</feature>
<reference evidence="10 11" key="1">
    <citation type="submission" date="2019-10" db="EMBL/GenBank/DDBJ databases">
        <title>Georgenia wutianyii sp. nov. and Georgenia yuyongxinii sp. nov. isolated from plateau pika (Ochotona curzoniae) in the Qinghai-Tibet plateau of China.</title>
        <authorList>
            <person name="Tian Z."/>
        </authorList>
    </citation>
    <scope>NUCLEOTIDE SEQUENCE [LARGE SCALE GENOMIC DNA]</scope>
    <source>
        <strain evidence="10 11">JCM 19765</strain>
    </source>
</reference>
<dbReference type="AlphaFoldDB" id="A0A6N7ENW2"/>
<evidence type="ECO:0000313" key="11">
    <source>
        <dbReference type="Proteomes" id="UP000437709"/>
    </source>
</evidence>
<evidence type="ECO:0000256" key="4">
    <source>
        <dbReference type="ARBA" id="ARBA00022475"/>
    </source>
</evidence>
<evidence type="ECO:0000259" key="9">
    <source>
        <dbReference type="PROSITE" id="PS50850"/>
    </source>
</evidence>
<keyword evidence="11" id="KW-1185">Reference proteome</keyword>
<accession>A0A6N7ENW2</accession>
<evidence type="ECO:0000256" key="8">
    <source>
        <dbReference type="SAM" id="Phobius"/>
    </source>
</evidence>
<evidence type="ECO:0000256" key="6">
    <source>
        <dbReference type="ARBA" id="ARBA00022989"/>
    </source>
</evidence>
<dbReference type="PANTHER" id="PTHR43271">
    <property type="entry name" value="BLL2771 PROTEIN"/>
    <property type="match status" value="1"/>
</dbReference>
<name>A0A6N7ENW2_9MICO</name>
<keyword evidence="4" id="KW-1003">Cell membrane</keyword>
<feature type="transmembrane region" description="Helical" evidence="8">
    <location>
        <begin position="154"/>
        <end position="172"/>
    </location>
</feature>
<keyword evidence="5 8" id="KW-0812">Transmembrane</keyword>
<dbReference type="InterPro" id="IPR011701">
    <property type="entry name" value="MFS"/>
</dbReference>
<dbReference type="Gene3D" id="1.20.1250.20">
    <property type="entry name" value="MFS general substrate transporter like domains"/>
    <property type="match status" value="1"/>
</dbReference>
<organism evidence="10 11">
    <name type="scientific">Georgenia subflava</name>
    <dbReference type="NCBI Taxonomy" id="1622177"/>
    <lineage>
        <taxon>Bacteria</taxon>
        <taxon>Bacillati</taxon>
        <taxon>Actinomycetota</taxon>
        <taxon>Actinomycetes</taxon>
        <taxon>Micrococcales</taxon>
        <taxon>Bogoriellaceae</taxon>
        <taxon>Georgenia</taxon>
    </lineage>
</organism>
<keyword evidence="3" id="KW-0813">Transport</keyword>
<sequence length="211" mass="21525">MQRGCRLARHDGAVVTRADGEVARGVTRYLQAVTFLSSFDRMLIAPLLPLVAADLGVPVAVAAAAATSYFVGYGVMQFGWGIVSDRIGRVATMRLSLVIAGLAACASALAPTLGALVLLRALTGAGFAAVVPGSLIYLGDTLDVRHRQRPLTDIMRAMAVGMALATVAAAAIAEVVDWRATFAVPGVLALAAAAAAVLPEPLPGPAPVRGA</sequence>
<feature type="transmembrane region" description="Helical" evidence="8">
    <location>
        <begin position="125"/>
        <end position="142"/>
    </location>
</feature>
<proteinExistence type="inferred from homology"/>